<dbReference type="SMART" id="SM00388">
    <property type="entry name" value="HisKA"/>
    <property type="match status" value="1"/>
</dbReference>
<keyword evidence="3 6" id="KW-0597">Phosphoprotein</keyword>
<dbReference type="Proteomes" id="UP000727456">
    <property type="component" value="Unassembled WGS sequence"/>
</dbReference>
<dbReference type="PRINTS" id="PR00344">
    <property type="entry name" value="BCTRLSENSOR"/>
</dbReference>
<dbReference type="Pfam" id="PF00512">
    <property type="entry name" value="HisKA"/>
    <property type="match status" value="1"/>
</dbReference>
<dbReference type="RefSeq" id="WP_167072360.1">
    <property type="nucleotide sequence ID" value="NZ_JAAOZC010000002.1"/>
</dbReference>
<reference evidence="11 12" key="1">
    <citation type="submission" date="2020-03" db="EMBL/GenBank/DDBJ databases">
        <title>Genomic Encyclopedia of Type Strains, Phase III (KMG-III): the genomes of soil and plant-associated and newly described type strains.</title>
        <authorList>
            <person name="Whitman W."/>
        </authorList>
    </citation>
    <scope>NUCLEOTIDE SEQUENCE [LARGE SCALE GENOMIC DNA]</scope>
    <source>
        <strain evidence="11 12">CECT 8804</strain>
    </source>
</reference>
<dbReference type="EMBL" id="JAAOZC010000002">
    <property type="protein sequence ID" value="NIJ07503.1"/>
    <property type="molecule type" value="Genomic_DNA"/>
</dbReference>
<proteinExistence type="predicted"/>
<dbReference type="GO" id="GO:0016301">
    <property type="term" value="F:kinase activity"/>
    <property type="evidence" value="ECO:0007669"/>
    <property type="project" value="UniProtKB-KW"/>
</dbReference>
<dbReference type="Gene3D" id="1.25.40.10">
    <property type="entry name" value="Tetratricopeptide repeat domain"/>
    <property type="match status" value="2"/>
</dbReference>
<accession>A0ABX0TQZ2</accession>
<dbReference type="Gene3D" id="1.10.287.130">
    <property type="match status" value="1"/>
</dbReference>
<dbReference type="CDD" id="cd16922">
    <property type="entry name" value="HATPase_EvgS-ArcB-TorS-like"/>
    <property type="match status" value="1"/>
</dbReference>
<dbReference type="InterPro" id="IPR003594">
    <property type="entry name" value="HATPase_dom"/>
</dbReference>
<dbReference type="InterPro" id="IPR003661">
    <property type="entry name" value="HisK_dim/P_dom"/>
</dbReference>
<name>A0ABX0TQZ2_9SPHN</name>
<feature type="transmembrane region" description="Helical" evidence="8">
    <location>
        <begin position="346"/>
        <end position="368"/>
    </location>
</feature>
<evidence type="ECO:0000313" key="11">
    <source>
        <dbReference type="EMBL" id="NIJ07503.1"/>
    </source>
</evidence>
<evidence type="ECO:0000256" key="1">
    <source>
        <dbReference type="ARBA" id="ARBA00000085"/>
    </source>
</evidence>
<evidence type="ECO:0000256" key="3">
    <source>
        <dbReference type="ARBA" id="ARBA00022553"/>
    </source>
</evidence>
<keyword evidence="8" id="KW-0812">Transmembrane</keyword>
<dbReference type="Gene3D" id="3.40.50.2300">
    <property type="match status" value="1"/>
</dbReference>
<dbReference type="InterPro" id="IPR011990">
    <property type="entry name" value="TPR-like_helical_dom_sf"/>
</dbReference>
<dbReference type="InterPro" id="IPR011006">
    <property type="entry name" value="CheY-like_superfamily"/>
</dbReference>
<keyword evidence="7" id="KW-0802">TPR repeat</keyword>
<feature type="repeat" description="TPR" evidence="7">
    <location>
        <begin position="111"/>
        <end position="144"/>
    </location>
</feature>
<comment type="catalytic activity">
    <reaction evidence="1">
        <text>ATP + protein L-histidine = ADP + protein N-phospho-L-histidine.</text>
        <dbReference type="EC" id="2.7.13.3"/>
    </reaction>
</comment>
<evidence type="ECO:0000259" key="9">
    <source>
        <dbReference type="PROSITE" id="PS50109"/>
    </source>
</evidence>
<evidence type="ECO:0000259" key="10">
    <source>
        <dbReference type="PROSITE" id="PS50110"/>
    </source>
</evidence>
<dbReference type="SMART" id="SM00028">
    <property type="entry name" value="TPR"/>
    <property type="match status" value="5"/>
</dbReference>
<keyword evidence="8" id="KW-1133">Transmembrane helix</keyword>
<dbReference type="Pfam" id="PF02518">
    <property type="entry name" value="HATPase_c"/>
    <property type="match status" value="1"/>
</dbReference>
<gene>
    <name evidence="11" type="ORF">FHS31_001099</name>
</gene>
<dbReference type="SUPFAM" id="SSF47384">
    <property type="entry name" value="Homodimeric domain of signal transducing histidine kinase"/>
    <property type="match status" value="1"/>
</dbReference>
<dbReference type="InterPro" id="IPR001789">
    <property type="entry name" value="Sig_transdc_resp-reg_receiver"/>
</dbReference>
<dbReference type="SMART" id="SM00387">
    <property type="entry name" value="HATPase_c"/>
    <property type="match status" value="1"/>
</dbReference>
<dbReference type="InterPro" id="IPR036097">
    <property type="entry name" value="HisK_dim/P_sf"/>
</dbReference>
<evidence type="ECO:0000313" key="12">
    <source>
        <dbReference type="Proteomes" id="UP000727456"/>
    </source>
</evidence>
<dbReference type="PANTHER" id="PTHR43047:SF78">
    <property type="entry name" value="SENSORY_REGULATORY PROTEIN RPFC"/>
    <property type="match status" value="1"/>
</dbReference>
<evidence type="ECO:0000256" key="8">
    <source>
        <dbReference type="SAM" id="Phobius"/>
    </source>
</evidence>
<comment type="caution">
    <text evidence="11">The sequence shown here is derived from an EMBL/GenBank/DDBJ whole genome shotgun (WGS) entry which is preliminary data.</text>
</comment>
<keyword evidence="8" id="KW-0472">Membrane</keyword>
<evidence type="ECO:0000256" key="6">
    <source>
        <dbReference type="PROSITE-ProRule" id="PRU00169"/>
    </source>
</evidence>
<dbReference type="PROSITE" id="PS50109">
    <property type="entry name" value="HIS_KIN"/>
    <property type="match status" value="1"/>
</dbReference>
<dbReference type="SUPFAM" id="SSF52172">
    <property type="entry name" value="CheY-like"/>
    <property type="match status" value="1"/>
</dbReference>
<dbReference type="CDD" id="cd00082">
    <property type="entry name" value="HisKA"/>
    <property type="match status" value="1"/>
</dbReference>
<sequence>MANPAAALADAVLVNQNIARLGPSFEKANLEAKADWIQGAALLGLNKPADALRALDAGLRIIPDPKSKVSADLHMARAGALQLLGNVGSALKEVQAAYRLYSVIGDARGRAIALQNLGVNFFYARDYERANHYFDLSLEADPDDPSIQIATLGNRGQSLRAQGNAKAAERAFMQTIQLARKLKSPLLEARTMGMLADAQLRAGEIGAAKETIARGLAMAPPGGSEEWKPELYRVAASAALQQHLVDEATRFIEKALSIKTSSSTLLRDEHETAYEIYKARGDEGRALQHLEQFKTLDDQARNVAASTSAALMAAQFDYANQNLKIAELHRGEAQRDAVIARNRQQMLLGLLVATGAVILLLLVIQVALRRSRNRIAAIADDLSVSNADLERALAARTEFLATTSHEIRTPLNGILGMTQVLLADRGLDGGVRTKIELMHGAGETMRALVDDLLDLAKMTTGELTITRAPMNLPALLRETVQVWESQAQAQGLGIALEMEGLPDRICQDEVRLRQIVFNLISNAIKFTDRGVIRVVARATEQQRLRIEVIDTGIGIPADRLEEIFESFRQVDSGRTRRHSGTGLGLAICRSLAQAMGGSVGVSSVVGAGATFTIDLPLEPVAGEAADHPASAGAAATLAEARVLLVEANLLTQSILRAVLTPQVRSFTGVTSLEDARATLSGDAIDLLLIDSGVLERRVEAAADIARFAGRTVLLWPQPDEEIRAAARSLGIEHILATPLTPAELVAQLKGLYAPANRSEEMAA</sequence>
<evidence type="ECO:0000256" key="5">
    <source>
        <dbReference type="ARBA" id="ARBA00022777"/>
    </source>
</evidence>
<keyword evidence="12" id="KW-1185">Reference proteome</keyword>
<dbReference type="PROSITE" id="PS50110">
    <property type="entry name" value="RESPONSE_REGULATORY"/>
    <property type="match status" value="1"/>
</dbReference>
<dbReference type="EC" id="2.7.13.3" evidence="2"/>
<dbReference type="InterPro" id="IPR004358">
    <property type="entry name" value="Sig_transdc_His_kin-like_C"/>
</dbReference>
<dbReference type="SUPFAM" id="SSF55874">
    <property type="entry name" value="ATPase domain of HSP90 chaperone/DNA topoisomerase II/histidine kinase"/>
    <property type="match status" value="1"/>
</dbReference>
<dbReference type="PROSITE" id="PS50005">
    <property type="entry name" value="TPR"/>
    <property type="match status" value="1"/>
</dbReference>
<organism evidence="11 12">
    <name type="scientific">Sphingomonas vulcanisoli</name>
    <dbReference type="NCBI Taxonomy" id="1658060"/>
    <lineage>
        <taxon>Bacteria</taxon>
        <taxon>Pseudomonadati</taxon>
        <taxon>Pseudomonadota</taxon>
        <taxon>Alphaproteobacteria</taxon>
        <taxon>Sphingomonadales</taxon>
        <taxon>Sphingomonadaceae</taxon>
        <taxon>Sphingomonas</taxon>
    </lineage>
</organism>
<dbReference type="PANTHER" id="PTHR43047">
    <property type="entry name" value="TWO-COMPONENT HISTIDINE PROTEIN KINASE"/>
    <property type="match status" value="1"/>
</dbReference>
<dbReference type="Gene3D" id="3.30.565.10">
    <property type="entry name" value="Histidine kinase-like ATPase, C-terminal domain"/>
    <property type="match status" value="1"/>
</dbReference>
<evidence type="ECO:0000256" key="4">
    <source>
        <dbReference type="ARBA" id="ARBA00022679"/>
    </source>
</evidence>
<dbReference type="SUPFAM" id="SSF48452">
    <property type="entry name" value="TPR-like"/>
    <property type="match status" value="1"/>
</dbReference>
<keyword evidence="4" id="KW-0808">Transferase</keyword>
<feature type="domain" description="Histidine kinase" evidence="9">
    <location>
        <begin position="402"/>
        <end position="619"/>
    </location>
</feature>
<evidence type="ECO:0000256" key="2">
    <source>
        <dbReference type="ARBA" id="ARBA00012438"/>
    </source>
</evidence>
<evidence type="ECO:0000256" key="7">
    <source>
        <dbReference type="PROSITE-ProRule" id="PRU00339"/>
    </source>
</evidence>
<keyword evidence="5 11" id="KW-0418">Kinase</keyword>
<feature type="modified residue" description="4-aspartylphosphate" evidence="6">
    <location>
        <position position="690"/>
    </location>
</feature>
<dbReference type="InterPro" id="IPR005467">
    <property type="entry name" value="His_kinase_dom"/>
</dbReference>
<protein>
    <recommendedName>
        <fullName evidence="2">histidine kinase</fullName>
        <ecNumber evidence="2">2.7.13.3</ecNumber>
    </recommendedName>
</protein>
<feature type="domain" description="Response regulatory" evidence="10">
    <location>
        <begin position="641"/>
        <end position="752"/>
    </location>
</feature>
<dbReference type="InterPro" id="IPR019734">
    <property type="entry name" value="TPR_rpt"/>
</dbReference>
<dbReference type="InterPro" id="IPR036890">
    <property type="entry name" value="HATPase_C_sf"/>
</dbReference>